<sequence>MVGLLVLTILPALAGLPLAFTRYNAIERPVWHGLQNFTELAGDDIFRIAVQNSLVFIAISIPLRIVAALGLSLLLSGRFRGVGLYRAAVYLPTVVPDIAWAVVWLWVLNPLYGPLNQLLAVAGVAGPAWTVEENSARAAIILMMGWQIGETFVICLAGLQDVPGELLDQSAVDGAGPWQTFRSVLLPSIAPVLLIVMFRDTIASLQTNFVPALIVGRDGGPNYATTYLPLYIYRNAFDYLRFGYAAAMTWSLIGLTGVVVYLQYRVAVHWRMGFRDAEV</sequence>
<evidence type="ECO:0000256" key="7">
    <source>
        <dbReference type="RuleBase" id="RU363032"/>
    </source>
</evidence>
<feature type="transmembrane region" description="Helical" evidence="7">
    <location>
        <begin position="87"/>
        <end position="108"/>
    </location>
</feature>
<dbReference type="Pfam" id="PF00528">
    <property type="entry name" value="BPD_transp_1"/>
    <property type="match status" value="1"/>
</dbReference>
<evidence type="ECO:0000259" key="8">
    <source>
        <dbReference type="PROSITE" id="PS50928"/>
    </source>
</evidence>
<keyword evidence="5 7" id="KW-1133">Transmembrane helix</keyword>
<dbReference type="AlphaFoldDB" id="A0A6J4VEI4"/>
<evidence type="ECO:0000256" key="4">
    <source>
        <dbReference type="ARBA" id="ARBA00022692"/>
    </source>
</evidence>
<keyword evidence="6 7" id="KW-0472">Membrane</keyword>
<evidence type="ECO:0000256" key="6">
    <source>
        <dbReference type="ARBA" id="ARBA00023136"/>
    </source>
</evidence>
<feature type="transmembrane region" description="Helical" evidence="7">
    <location>
        <begin position="138"/>
        <end position="159"/>
    </location>
</feature>
<reference evidence="9" key="1">
    <citation type="submission" date="2020-02" db="EMBL/GenBank/DDBJ databases">
        <authorList>
            <person name="Meier V. D."/>
        </authorList>
    </citation>
    <scope>NUCLEOTIDE SEQUENCE</scope>
    <source>
        <strain evidence="9">AVDCRST_MAG33</strain>
    </source>
</reference>
<comment type="subcellular location">
    <subcellularLocation>
        <location evidence="1 7">Cell membrane</location>
        <topology evidence="1 7">Multi-pass membrane protein</topology>
    </subcellularLocation>
</comment>
<protein>
    <submittedName>
        <fullName evidence="9">N-acetyl-D-glucosamine ABC transporter, permease protein 1</fullName>
    </submittedName>
</protein>
<feature type="transmembrane region" description="Helical" evidence="7">
    <location>
        <begin position="45"/>
        <end position="75"/>
    </location>
</feature>
<dbReference type="GO" id="GO:0005886">
    <property type="term" value="C:plasma membrane"/>
    <property type="evidence" value="ECO:0007669"/>
    <property type="project" value="UniProtKB-SubCell"/>
</dbReference>
<keyword evidence="4 7" id="KW-0812">Transmembrane</keyword>
<gene>
    <name evidence="9" type="ORF">AVDCRST_MAG33-3110</name>
</gene>
<dbReference type="GO" id="GO:0055085">
    <property type="term" value="P:transmembrane transport"/>
    <property type="evidence" value="ECO:0007669"/>
    <property type="project" value="InterPro"/>
</dbReference>
<feature type="transmembrane region" description="Helical" evidence="7">
    <location>
        <begin position="114"/>
        <end position="131"/>
    </location>
</feature>
<proteinExistence type="inferred from homology"/>
<evidence type="ECO:0000256" key="2">
    <source>
        <dbReference type="ARBA" id="ARBA00022448"/>
    </source>
</evidence>
<dbReference type="SUPFAM" id="SSF161098">
    <property type="entry name" value="MetI-like"/>
    <property type="match status" value="1"/>
</dbReference>
<accession>A0A6J4VEI4</accession>
<feature type="transmembrane region" description="Helical" evidence="7">
    <location>
        <begin position="242"/>
        <end position="264"/>
    </location>
</feature>
<evidence type="ECO:0000313" key="9">
    <source>
        <dbReference type="EMBL" id="CAA9576465.1"/>
    </source>
</evidence>
<evidence type="ECO:0000256" key="5">
    <source>
        <dbReference type="ARBA" id="ARBA00022989"/>
    </source>
</evidence>
<keyword evidence="2 7" id="KW-0813">Transport</keyword>
<name>A0A6J4VEI4_9BACT</name>
<feature type="transmembrane region" description="Helical" evidence="7">
    <location>
        <begin position="179"/>
        <end position="198"/>
    </location>
</feature>
<comment type="similarity">
    <text evidence="7">Belongs to the binding-protein-dependent transport system permease family.</text>
</comment>
<evidence type="ECO:0000256" key="3">
    <source>
        <dbReference type="ARBA" id="ARBA00022475"/>
    </source>
</evidence>
<dbReference type="InterPro" id="IPR051393">
    <property type="entry name" value="ABC_transporter_permease"/>
</dbReference>
<dbReference type="InterPro" id="IPR000515">
    <property type="entry name" value="MetI-like"/>
</dbReference>
<dbReference type="Gene3D" id="1.10.3720.10">
    <property type="entry name" value="MetI-like"/>
    <property type="match status" value="1"/>
</dbReference>
<dbReference type="PANTHER" id="PTHR30193">
    <property type="entry name" value="ABC TRANSPORTER PERMEASE PROTEIN"/>
    <property type="match status" value="1"/>
</dbReference>
<evidence type="ECO:0000256" key="1">
    <source>
        <dbReference type="ARBA" id="ARBA00004651"/>
    </source>
</evidence>
<dbReference type="CDD" id="cd06261">
    <property type="entry name" value="TM_PBP2"/>
    <property type="match status" value="1"/>
</dbReference>
<dbReference type="PROSITE" id="PS50928">
    <property type="entry name" value="ABC_TM1"/>
    <property type="match status" value="1"/>
</dbReference>
<dbReference type="InterPro" id="IPR035906">
    <property type="entry name" value="MetI-like_sf"/>
</dbReference>
<dbReference type="PANTHER" id="PTHR30193:SF1">
    <property type="entry name" value="ABC TRANSPORTER PERMEASE PROTEIN YESP-RELATED"/>
    <property type="match status" value="1"/>
</dbReference>
<feature type="domain" description="ABC transmembrane type-1" evidence="8">
    <location>
        <begin position="50"/>
        <end position="263"/>
    </location>
</feature>
<keyword evidence="3" id="KW-1003">Cell membrane</keyword>
<dbReference type="EMBL" id="CADCWK010000390">
    <property type="protein sequence ID" value="CAA9576465.1"/>
    <property type="molecule type" value="Genomic_DNA"/>
</dbReference>
<organism evidence="9">
    <name type="scientific">uncultured Thermomicrobiales bacterium</name>
    <dbReference type="NCBI Taxonomy" id="1645740"/>
    <lineage>
        <taxon>Bacteria</taxon>
        <taxon>Pseudomonadati</taxon>
        <taxon>Thermomicrobiota</taxon>
        <taxon>Thermomicrobia</taxon>
        <taxon>Thermomicrobiales</taxon>
        <taxon>environmental samples</taxon>
    </lineage>
</organism>